<dbReference type="PANTHER" id="PTHR22760">
    <property type="entry name" value="GLYCOSYLTRANSFERASE"/>
    <property type="match status" value="1"/>
</dbReference>
<feature type="chain" id="PRO_5042147828" description="Mannosyltransferase" evidence="11">
    <location>
        <begin position="25"/>
        <end position="561"/>
    </location>
</feature>
<feature type="transmembrane region" description="Helical" evidence="10">
    <location>
        <begin position="224"/>
        <end position="241"/>
    </location>
</feature>
<reference evidence="12" key="1">
    <citation type="submission" date="2023-03" db="EMBL/GenBank/DDBJ databases">
        <title>Massive genome expansion in bonnet fungi (Mycena s.s.) driven by repeated elements and novel gene families across ecological guilds.</title>
        <authorList>
            <consortium name="Lawrence Berkeley National Laboratory"/>
            <person name="Harder C.B."/>
            <person name="Miyauchi S."/>
            <person name="Viragh M."/>
            <person name="Kuo A."/>
            <person name="Thoen E."/>
            <person name="Andreopoulos B."/>
            <person name="Lu D."/>
            <person name="Skrede I."/>
            <person name="Drula E."/>
            <person name="Henrissat B."/>
            <person name="Morin E."/>
            <person name="Kohler A."/>
            <person name="Barry K."/>
            <person name="LaButti K."/>
            <person name="Morin E."/>
            <person name="Salamov A."/>
            <person name="Lipzen A."/>
            <person name="Mereny Z."/>
            <person name="Hegedus B."/>
            <person name="Baldrian P."/>
            <person name="Stursova M."/>
            <person name="Weitz H."/>
            <person name="Taylor A."/>
            <person name="Grigoriev I.V."/>
            <person name="Nagy L.G."/>
            <person name="Martin F."/>
            <person name="Kauserud H."/>
        </authorList>
    </citation>
    <scope>NUCLEOTIDE SEQUENCE</scope>
    <source>
        <strain evidence="12">9144</strain>
    </source>
</reference>
<dbReference type="PANTHER" id="PTHR22760:SF4">
    <property type="entry name" value="GPI MANNOSYLTRANSFERASE 3"/>
    <property type="match status" value="1"/>
</dbReference>
<feature type="signal peptide" evidence="11">
    <location>
        <begin position="1"/>
        <end position="24"/>
    </location>
</feature>
<dbReference type="Proteomes" id="UP001219525">
    <property type="component" value="Unassembled WGS sequence"/>
</dbReference>
<keyword evidence="7 10" id="KW-1133">Transmembrane helix</keyword>
<feature type="transmembrane region" description="Helical" evidence="10">
    <location>
        <begin position="267"/>
        <end position="287"/>
    </location>
</feature>
<keyword evidence="13" id="KW-1185">Reference proteome</keyword>
<evidence type="ECO:0000256" key="2">
    <source>
        <dbReference type="ARBA" id="ARBA00006065"/>
    </source>
</evidence>
<feature type="transmembrane region" description="Helical" evidence="10">
    <location>
        <begin position="368"/>
        <end position="389"/>
    </location>
</feature>
<evidence type="ECO:0000256" key="6">
    <source>
        <dbReference type="ARBA" id="ARBA00022824"/>
    </source>
</evidence>
<evidence type="ECO:0000256" key="7">
    <source>
        <dbReference type="ARBA" id="ARBA00022989"/>
    </source>
</evidence>
<comment type="caution">
    <text evidence="10">Lacks conserved residue(s) required for the propagation of feature annotation.</text>
</comment>
<keyword evidence="6 10" id="KW-0256">Endoplasmic reticulum</keyword>
<dbReference type="Pfam" id="PF03901">
    <property type="entry name" value="Glyco_transf_22"/>
    <property type="match status" value="1"/>
</dbReference>
<comment type="similarity">
    <text evidence="2">Belongs to the glycosyltransferase 22 family. PIGB subfamily.</text>
</comment>
<comment type="function">
    <text evidence="9">Mannosyltransferase involved in glycosylphosphatidylinositol-anchor biosynthesis. Transfers the third mannose to Man2-GlcN-acyl-PI during GPI precursor assembly.</text>
</comment>
<evidence type="ECO:0000256" key="4">
    <source>
        <dbReference type="ARBA" id="ARBA00022679"/>
    </source>
</evidence>
<keyword evidence="5 10" id="KW-0812">Transmembrane</keyword>
<keyword evidence="3 10" id="KW-0328">Glycosyltransferase</keyword>
<protein>
    <recommendedName>
        <fullName evidence="10">Mannosyltransferase</fullName>
        <ecNumber evidence="10">2.4.1.-</ecNumber>
    </recommendedName>
</protein>
<evidence type="ECO:0000313" key="13">
    <source>
        <dbReference type="Proteomes" id="UP001219525"/>
    </source>
</evidence>
<evidence type="ECO:0000256" key="9">
    <source>
        <dbReference type="ARBA" id="ARBA00024708"/>
    </source>
</evidence>
<comment type="caution">
    <text evidence="12">The sequence shown here is derived from an EMBL/GenBank/DDBJ whole genome shotgun (WGS) entry which is preliminary data.</text>
</comment>
<keyword evidence="11" id="KW-0732">Signal</keyword>
<dbReference type="GO" id="GO:0006506">
    <property type="term" value="P:GPI anchor biosynthetic process"/>
    <property type="evidence" value="ECO:0007669"/>
    <property type="project" value="TreeGrafter"/>
</dbReference>
<dbReference type="EC" id="2.4.1.-" evidence="10"/>
<organism evidence="12 13">
    <name type="scientific">Mycena pura</name>
    <dbReference type="NCBI Taxonomy" id="153505"/>
    <lineage>
        <taxon>Eukaryota</taxon>
        <taxon>Fungi</taxon>
        <taxon>Dikarya</taxon>
        <taxon>Basidiomycota</taxon>
        <taxon>Agaricomycotina</taxon>
        <taxon>Agaricomycetes</taxon>
        <taxon>Agaricomycetidae</taxon>
        <taxon>Agaricales</taxon>
        <taxon>Marasmiineae</taxon>
        <taxon>Mycenaceae</taxon>
        <taxon>Mycena</taxon>
    </lineage>
</organism>
<sequence>MSVSTRFVVRTAVLVRVLIALCTSTVFQPDEYFQSLEPAHHLVFGYGHLTWEWLSSQPIRSIVYPGLNVPIYWFLKVSRLDNQGALGDWLVIGGPRILHGVFASLTDIFLVSLTRTVIGERYVPTVLLISLSSLFHTLSLSRSLSNSLETSLTTIALSYYPWVSGPNVAFDRSKVRKSLVFASLACSVRPTNAVIWTYLVGYLLLQVRHSKPSFLATMQDGMTISALTLSAIFALDSWYYGKPTFTPLNFLATNLSNVSLFYGGSAWHYYLSQAIPIMCTTLLPFIIRETWFILRGRESTVLSVMLGCIAWTIGVFSLAGHKEWRFVHPLLPMIHVLGAKSLCDLSASDPQARSNDPSKRTLQRGLRGMLLLTLPISFYIVIFYCSGPIEVMAFIRSLPREELRDGGVGFLMPCHSTPGHAYLHRKELANGRMWALGCEPPLQNQDLATYRDQTTVFFASPYTYLERRFPHAVDPTFPPSPFPTSVPGDIEVTTGEPEQYLWAHTWPQYLVFFGALLQQDGVQDLLEQRGYQQIWSAGRAWEGDSDERKGGVKVWRYIAQI</sequence>
<evidence type="ECO:0000256" key="3">
    <source>
        <dbReference type="ARBA" id="ARBA00022676"/>
    </source>
</evidence>
<evidence type="ECO:0000256" key="5">
    <source>
        <dbReference type="ARBA" id="ARBA00022692"/>
    </source>
</evidence>
<keyword evidence="8 10" id="KW-0472">Membrane</keyword>
<comment type="subcellular location">
    <subcellularLocation>
        <location evidence="1 10">Endoplasmic reticulum membrane</location>
        <topology evidence="1 10">Multi-pass membrane protein</topology>
    </subcellularLocation>
</comment>
<proteinExistence type="inferred from homology"/>
<evidence type="ECO:0000256" key="1">
    <source>
        <dbReference type="ARBA" id="ARBA00004477"/>
    </source>
</evidence>
<evidence type="ECO:0000256" key="8">
    <source>
        <dbReference type="ARBA" id="ARBA00023136"/>
    </source>
</evidence>
<dbReference type="InterPro" id="IPR005599">
    <property type="entry name" value="GPI_mannosylTrfase"/>
</dbReference>
<feature type="transmembrane region" description="Helical" evidence="10">
    <location>
        <begin position="299"/>
        <end position="320"/>
    </location>
</feature>
<dbReference type="GO" id="GO:0000026">
    <property type="term" value="F:alpha-1,2-mannosyltransferase activity"/>
    <property type="evidence" value="ECO:0007669"/>
    <property type="project" value="TreeGrafter"/>
</dbReference>
<dbReference type="AlphaFoldDB" id="A0AAD6VTI5"/>
<evidence type="ECO:0000256" key="11">
    <source>
        <dbReference type="SAM" id="SignalP"/>
    </source>
</evidence>
<dbReference type="GO" id="GO:0005789">
    <property type="term" value="C:endoplasmic reticulum membrane"/>
    <property type="evidence" value="ECO:0007669"/>
    <property type="project" value="UniProtKB-SubCell"/>
</dbReference>
<dbReference type="EMBL" id="JARJCW010000011">
    <property type="protein sequence ID" value="KAJ7219501.1"/>
    <property type="molecule type" value="Genomic_DNA"/>
</dbReference>
<gene>
    <name evidence="12" type="ORF">GGX14DRAFT_560583</name>
</gene>
<evidence type="ECO:0000256" key="10">
    <source>
        <dbReference type="RuleBase" id="RU363075"/>
    </source>
</evidence>
<accession>A0AAD6VTI5</accession>
<name>A0AAD6VTI5_9AGAR</name>
<evidence type="ECO:0000313" key="12">
    <source>
        <dbReference type="EMBL" id="KAJ7219501.1"/>
    </source>
</evidence>
<keyword evidence="4" id="KW-0808">Transferase</keyword>